<dbReference type="Pfam" id="PF06965">
    <property type="entry name" value="Na_H_antiport_1"/>
    <property type="match status" value="1"/>
</dbReference>
<dbReference type="NCBIfam" id="TIGR00773">
    <property type="entry name" value="NhaA"/>
    <property type="match status" value="1"/>
</dbReference>
<name>A0A0X3AM26_9FLAO</name>
<feature type="transmembrane region" description="Helical" evidence="6">
    <location>
        <begin position="255"/>
        <end position="274"/>
    </location>
</feature>
<feature type="transmembrane region" description="Helical" evidence="6">
    <location>
        <begin position="294"/>
        <end position="320"/>
    </location>
</feature>
<keyword evidence="8" id="KW-1185">Reference proteome</keyword>
<keyword evidence="2 6" id="KW-1003">Cell membrane</keyword>
<dbReference type="AlphaFoldDB" id="A0A0X3AM26"/>
<feature type="transmembrane region" description="Helical" evidence="6">
    <location>
        <begin position="160"/>
        <end position="179"/>
    </location>
</feature>
<dbReference type="RefSeq" id="WP_055424647.1">
    <property type="nucleotide sequence ID" value="NZ_FCOR01000001.1"/>
</dbReference>
<evidence type="ECO:0000256" key="4">
    <source>
        <dbReference type="ARBA" id="ARBA00022989"/>
    </source>
</evidence>
<dbReference type="Proteomes" id="UP000182761">
    <property type="component" value="Unassembled WGS sequence"/>
</dbReference>
<feature type="transmembrane region" description="Helical" evidence="6">
    <location>
        <begin position="332"/>
        <end position="354"/>
    </location>
</feature>
<feature type="transmembrane region" description="Helical" evidence="6">
    <location>
        <begin position="126"/>
        <end position="148"/>
    </location>
</feature>
<dbReference type="STRING" id="1586267.GCA_001418685_00241"/>
<feature type="transmembrane region" description="Helical" evidence="6">
    <location>
        <begin position="67"/>
        <end position="86"/>
    </location>
</feature>
<keyword evidence="6" id="KW-0406">Ion transport</keyword>
<evidence type="ECO:0000313" key="7">
    <source>
        <dbReference type="EMBL" id="CVK15422.1"/>
    </source>
</evidence>
<comment type="subcellular location">
    <subcellularLocation>
        <location evidence="1">Cell inner membrane</location>
        <topology evidence="1">Multi-pass membrane protein</topology>
    </subcellularLocation>
    <subcellularLocation>
        <location evidence="6">Cell membrane</location>
        <topology evidence="6">Multi-pass membrane protein</topology>
    </subcellularLocation>
</comment>
<evidence type="ECO:0000256" key="6">
    <source>
        <dbReference type="HAMAP-Rule" id="MF_01844"/>
    </source>
</evidence>
<keyword evidence="3 6" id="KW-0812">Transmembrane</keyword>
<dbReference type="GO" id="GO:0006885">
    <property type="term" value="P:regulation of pH"/>
    <property type="evidence" value="ECO:0007669"/>
    <property type="project" value="UniProtKB-UniRule"/>
</dbReference>
<dbReference type="HAMAP" id="MF_01844">
    <property type="entry name" value="NhaA"/>
    <property type="match status" value="1"/>
</dbReference>
<keyword evidence="6" id="KW-0915">Sodium</keyword>
<dbReference type="Gene3D" id="1.20.1530.10">
    <property type="entry name" value="Na+/H+ antiporter like domain"/>
    <property type="match status" value="1"/>
</dbReference>
<dbReference type="GO" id="GO:0005886">
    <property type="term" value="C:plasma membrane"/>
    <property type="evidence" value="ECO:0007669"/>
    <property type="project" value="UniProtKB-SubCell"/>
</dbReference>
<keyword evidence="6" id="KW-0813">Transport</keyword>
<evidence type="ECO:0000256" key="5">
    <source>
        <dbReference type="ARBA" id="ARBA00023136"/>
    </source>
</evidence>
<reference evidence="7 8" key="1">
    <citation type="submission" date="2016-01" db="EMBL/GenBank/DDBJ databases">
        <authorList>
            <person name="McClelland M."/>
            <person name="Jain A."/>
            <person name="Saraogi P."/>
            <person name="Mendelson R."/>
            <person name="Westerman R."/>
            <person name="SanMiguel P."/>
            <person name="Csonka L."/>
        </authorList>
    </citation>
    <scope>NUCLEOTIDE SEQUENCE [LARGE SCALE GENOMIC DNA]</scope>
    <source>
        <strain evidence="7 8">R-53146</strain>
    </source>
</reference>
<keyword evidence="6" id="KW-0050">Antiport</keyword>
<comment type="function">
    <text evidence="6">Na(+)/H(+) antiporter that extrudes sodium in exchange for external protons.</text>
</comment>
<comment type="similarity">
    <text evidence="6">Belongs to the NhaA Na(+)/H(+) (TC 2.A.33) antiporter family.</text>
</comment>
<dbReference type="InterPro" id="IPR004670">
    <property type="entry name" value="NhaA"/>
</dbReference>
<feature type="transmembrane region" description="Helical" evidence="6">
    <location>
        <begin position="185"/>
        <end position="201"/>
    </location>
</feature>
<organism evidence="7 8">
    <name type="scientific">Apibacter mensalis</name>
    <dbReference type="NCBI Taxonomy" id="1586267"/>
    <lineage>
        <taxon>Bacteria</taxon>
        <taxon>Pseudomonadati</taxon>
        <taxon>Bacteroidota</taxon>
        <taxon>Flavobacteriia</taxon>
        <taxon>Flavobacteriales</taxon>
        <taxon>Weeksellaceae</taxon>
        <taxon>Apibacter</taxon>
    </lineage>
</organism>
<accession>A0A0X3AM26</accession>
<keyword evidence="6" id="KW-0739">Sodium transport</keyword>
<gene>
    <name evidence="6" type="primary">nhaA</name>
    <name evidence="7" type="ORF">Ga0061079_101239</name>
</gene>
<evidence type="ECO:0000313" key="8">
    <source>
        <dbReference type="Proteomes" id="UP000182761"/>
    </source>
</evidence>
<proteinExistence type="inferred from homology"/>
<dbReference type="PANTHER" id="PTHR30341:SF0">
    <property type="entry name" value="NA(+)_H(+) ANTIPORTER NHAA"/>
    <property type="match status" value="1"/>
</dbReference>
<dbReference type="InterPro" id="IPR023171">
    <property type="entry name" value="Na/H_antiporter_dom_sf"/>
</dbReference>
<evidence type="ECO:0000256" key="2">
    <source>
        <dbReference type="ARBA" id="ARBA00022475"/>
    </source>
</evidence>
<dbReference type="GO" id="GO:0015385">
    <property type="term" value="F:sodium:proton antiporter activity"/>
    <property type="evidence" value="ECO:0007669"/>
    <property type="project" value="UniProtKB-UniRule"/>
</dbReference>
<keyword evidence="5 6" id="KW-0472">Membrane</keyword>
<keyword evidence="4 6" id="KW-1133">Transmembrane helix</keyword>
<feature type="transmembrane region" description="Helical" evidence="6">
    <location>
        <begin position="366"/>
        <end position="389"/>
    </location>
</feature>
<evidence type="ECO:0000256" key="1">
    <source>
        <dbReference type="ARBA" id="ARBA00004429"/>
    </source>
</evidence>
<dbReference type="EMBL" id="FCOR01000001">
    <property type="protein sequence ID" value="CVK15422.1"/>
    <property type="molecule type" value="Genomic_DNA"/>
</dbReference>
<evidence type="ECO:0000256" key="3">
    <source>
        <dbReference type="ARBA" id="ARBA00022692"/>
    </source>
</evidence>
<feature type="transmembrane region" description="Helical" evidence="6">
    <location>
        <begin position="98"/>
        <end position="120"/>
    </location>
</feature>
<protein>
    <recommendedName>
        <fullName evidence="6">Na(+)/H(+) antiporter NhaA</fullName>
    </recommendedName>
    <alternativeName>
        <fullName evidence="6">Sodium/proton antiporter NhaA</fullName>
    </alternativeName>
</protein>
<feature type="transmembrane region" description="Helical" evidence="6">
    <location>
        <begin position="208"/>
        <end position="224"/>
    </location>
</feature>
<dbReference type="PANTHER" id="PTHR30341">
    <property type="entry name" value="SODIUM ION/PROTON ANTIPORTER NHAA-RELATED"/>
    <property type="match status" value="1"/>
</dbReference>
<sequence length="394" mass="43693">MKLLKNFIENEKSVGILLILCTILSLSLANSSFHILYHNFWETPFFLRAGTLNIFNLPGISLTLSEFINDGLMSIFFLMVGLELIYEVRIGKLSNLSHALLPIIGALGGMIVPAGVYAYLNSGKDTISGAGIPMATDIAFALGVLSLLGKKINLSLRIFLTALAVMDDLGAILVIVIFYTKKLSWYYLSLALITWMVLLLFKKLKIKYLYLYIIGGIVIWYGLLNSGVHATLAGMLLAFTLPFGDGNTHSNAMKLFSILQLPVNFIILPLFALANTALSIELNFQEYFSQSYCLGIFFGLVFGKPLGIILFTYLACALKLCKLPCETNWKQIIGIGFLGGIGFTMSIFITLLAFNPVIQTDYITHAKIMILFSSLCSGLIGYLYLYFICRKKKF</sequence>
<dbReference type="OrthoDB" id="9808135at2"/>
<comment type="catalytic activity">
    <reaction evidence="6">
        <text>Na(+)(in) + 2 H(+)(out) = Na(+)(out) + 2 H(+)(in)</text>
        <dbReference type="Rhea" id="RHEA:29251"/>
        <dbReference type="ChEBI" id="CHEBI:15378"/>
        <dbReference type="ChEBI" id="CHEBI:29101"/>
    </reaction>
</comment>